<organism evidence="2 4">
    <name type="scientific">Cupriavidus oxalaticus</name>
    <dbReference type="NCBI Taxonomy" id="96344"/>
    <lineage>
        <taxon>Bacteria</taxon>
        <taxon>Pseudomonadati</taxon>
        <taxon>Pseudomonadota</taxon>
        <taxon>Betaproteobacteria</taxon>
        <taxon>Burkholderiales</taxon>
        <taxon>Burkholderiaceae</taxon>
        <taxon>Cupriavidus</taxon>
    </lineage>
</organism>
<evidence type="ECO:0000313" key="5">
    <source>
        <dbReference type="Proteomes" id="UP000623307"/>
    </source>
</evidence>
<dbReference type="Proteomes" id="UP000256862">
    <property type="component" value="Plasmid CO2235_mp"/>
</dbReference>
<gene>
    <name evidence="3" type="ORF">CO2235_MP10310</name>
    <name evidence="2" type="ORF">CO2235_U1010123</name>
    <name evidence="1" type="ORF">JTE92_01640</name>
</gene>
<dbReference type="InterPro" id="IPR032345">
    <property type="entry name" value="PnbB"/>
</dbReference>
<evidence type="ECO:0000313" key="4">
    <source>
        <dbReference type="Proteomes" id="UP000256862"/>
    </source>
</evidence>
<protein>
    <submittedName>
        <fullName evidence="1">DUF4863 family protein</fullName>
    </submittedName>
    <submittedName>
        <fullName evidence="2">p-hydroxylaminobenzoate lyase</fullName>
    </submittedName>
</protein>
<accession>A0A375GF80</accession>
<dbReference type="Proteomes" id="UP000623307">
    <property type="component" value="Chromosome 1"/>
</dbReference>
<geneLocation type="plasmid" evidence="4">
    <name>co2235_mp</name>
</geneLocation>
<reference evidence="1 5" key="3">
    <citation type="submission" date="2021-02" db="EMBL/GenBank/DDBJ databases">
        <title>Complete Genome Sequence of Cupriavidus oxalaticus Strain Ox1, a Soil Oxalate-Degrading Species.</title>
        <authorList>
            <person name="Palmieri F."/>
            <person name="Udriet P."/>
            <person name="Deuasquier M."/>
            <person name="Beaudoing E."/>
            <person name="Johnson S.L."/>
            <person name="Davenport K.W."/>
            <person name="Chain P.S."/>
            <person name="Bindschedler S."/>
            <person name="Junier P."/>
        </authorList>
    </citation>
    <scope>NUCLEOTIDE SEQUENCE [LARGE SCALE GENOMIC DNA]</scope>
    <source>
        <strain evidence="1 5">Ox1</strain>
    </source>
</reference>
<name>A0A375GF80_9BURK</name>
<evidence type="ECO:0000313" key="2">
    <source>
        <dbReference type="EMBL" id="SPC05169.1"/>
    </source>
</evidence>
<dbReference type="EMBL" id="OGUS01000132">
    <property type="protein sequence ID" value="SPC18040.1"/>
    <property type="molecule type" value="Genomic_DNA"/>
</dbReference>
<dbReference type="GeneID" id="303488196"/>
<evidence type="ECO:0000313" key="3">
    <source>
        <dbReference type="EMBL" id="SPC18040.1"/>
    </source>
</evidence>
<dbReference type="EMBL" id="OGUS01000004">
    <property type="protein sequence ID" value="SPC05169.1"/>
    <property type="molecule type" value="Genomic_DNA"/>
</dbReference>
<dbReference type="EMBL" id="CP069811">
    <property type="protein sequence ID" value="QRQ91668.1"/>
    <property type="molecule type" value="Genomic_DNA"/>
</dbReference>
<evidence type="ECO:0000313" key="1">
    <source>
        <dbReference type="EMBL" id="QRQ91668.1"/>
    </source>
</evidence>
<dbReference type="GO" id="GO:0016829">
    <property type="term" value="F:lyase activity"/>
    <property type="evidence" value="ECO:0007669"/>
    <property type="project" value="UniProtKB-KW"/>
</dbReference>
<keyword evidence="2" id="KW-0456">Lyase</keyword>
<proteinExistence type="predicted"/>
<reference evidence="2 4" key="1">
    <citation type="submission" date="2018-01" db="EMBL/GenBank/DDBJ databases">
        <authorList>
            <person name="Clerissi C."/>
        </authorList>
    </citation>
    <scope>NUCLEOTIDE SEQUENCE</scope>
    <source>
        <strain evidence="2">Cupriavidus oxalaticus LMG 2235</strain>
        <plasmid evidence="4">co2235_mp</plasmid>
    </source>
</reference>
<reference evidence="4" key="2">
    <citation type="submission" date="2018-01" db="EMBL/GenBank/DDBJ databases">
        <authorList>
            <person name="Gaut B.S."/>
            <person name="Morton B.R."/>
            <person name="Clegg M.T."/>
            <person name="Duvall M.R."/>
        </authorList>
    </citation>
    <scope>NUCLEOTIDE SEQUENCE [LARGE SCALE GENOMIC DNA]</scope>
</reference>
<dbReference type="Pfam" id="PF16155">
    <property type="entry name" value="PnbB"/>
    <property type="match status" value="1"/>
</dbReference>
<dbReference type="OrthoDB" id="4467772at2"/>
<dbReference type="RefSeq" id="WP_063239448.1">
    <property type="nucleotide sequence ID" value="NZ_CP069809.1"/>
</dbReference>
<keyword evidence="5" id="KW-1185">Reference proteome</keyword>
<sequence length="165" mass="18098">MTIPPSTSTTRAQLKTAAIRLLNAVGDRPLGPDTERWLNETFPPGSELYETLATLIRAGEKEGWACNVEITGPEYRRSPIYDASDDTRGFSINSVYMDNLVGQYHAHPNGEINMIVPLTPGAKFCGHLAGWTAPEPGSEHFPEVTDGTAIMLYFLPRGEITYTGK</sequence>
<dbReference type="AlphaFoldDB" id="A0A375GF80"/>